<sequence length="193" mass="22125">MKCLVVVSHPLKDSLCHYLASQTVEHLESKGYQITLVDLYENGFAAALTEQERQSYYQSTFDTTQLAQEIEQLKQAESLVLVFPTWWFGFPAILKGWFDRVWAPGHTYNHASNLGPITPRLDKLKEVKVVTTLGSPWWVDKLVLWQPVKRVLKIAILGACVKRCQFDMLSMYKSENASKAQVDAFVRKIKAKF</sequence>
<evidence type="ECO:0000313" key="4">
    <source>
        <dbReference type="EMBL" id="KOO09515.1"/>
    </source>
</evidence>
<name>A0A0M0I5E4_9VIBR</name>
<comment type="caution">
    <text evidence="4">The sequence shown here is derived from an EMBL/GenBank/DDBJ whole genome shotgun (WGS) entry which is preliminary data.</text>
</comment>
<dbReference type="GO" id="GO:0003955">
    <property type="term" value="F:NAD(P)H dehydrogenase (quinone) activity"/>
    <property type="evidence" value="ECO:0007669"/>
    <property type="project" value="TreeGrafter"/>
</dbReference>
<evidence type="ECO:0000256" key="1">
    <source>
        <dbReference type="ARBA" id="ARBA00006252"/>
    </source>
</evidence>
<dbReference type="InterPro" id="IPR051545">
    <property type="entry name" value="NAD(P)H_dehydrogenase_qn"/>
</dbReference>
<dbReference type="Proteomes" id="UP000037530">
    <property type="component" value="Unassembled WGS sequence"/>
</dbReference>
<feature type="domain" description="Flavodoxin-like fold" evidence="3">
    <location>
        <begin position="1"/>
        <end position="137"/>
    </location>
</feature>
<proteinExistence type="inferred from homology"/>
<dbReference type="PATRIC" id="fig|171383.3.peg.816"/>
<dbReference type="GO" id="GO:0005829">
    <property type="term" value="C:cytosol"/>
    <property type="evidence" value="ECO:0007669"/>
    <property type="project" value="TreeGrafter"/>
</dbReference>
<dbReference type="InterPro" id="IPR029039">
    <property type="entry name" value="Flavoprotein-like_sf"/>
</dbReference>
<dbReference type="OrthoDB" id="9798454at2"/>
<keyword evidence="5" id="KW-1185">Reference proteome</keyword>
<protein>
    <submittedName>
        <fullName evidence="4">NAD(P)H dehydrogenase</fullName>
    </submittedName>
</protein>
<dbReference type="AlphaFoldDB" id="A0A0M0I5E4"/>
<dbReference type="RefSeq" id="WP_053407776.1">
    <property type="nucleotide sequence ID" value="NZ_LHPI01000001.1"/>
</dbReference>
<dbReference type="SUPFAM" id="SSF52218">
    <property type="entry name" value="Flavoproteins"/>
    <property type="match status" value="1"/>
</dbReference>
<dbReference type="InterPro" id="IPR003680">
    <property type="entry name" value="Flavodoxin_fold"/>
</dbReference>
<reference evidence="5" key="1">
    <citation type="submission" date="2015-08" db="EMBL/GenBank/DDBJ databases">
        <title>Vibrio galatheae sp. nov., a novel member of the Vibrionaceae family isolated from the Solomon Islands.</title>
        <authorList>
            <person name="Giubergia S."/>
            <person name="Machado H."/>
            <person name="Mateiu R.V."/>
            <person name="Gram L."/>
        </authorList>
    </citation>
    <scope>NUCLEOTIDE SEQUENCE [LARGE SCALE GENOMIC DNA]</scope>
    <source>
        <strain evidence="5">DSM 19134</strain>
    </source>
</reference>
<dbReference type="PANTHER" id="PTHR10204">
    <property type="entry name" value="NAD P H OXIDOREDUCTASE-RELATED"/>
    <property type="match status" value="1"/>
</dbReference>
<dbReference type="EMBL" id="LHPI01000001">
    <property type="protein sequence ID" value="KOO09515.1"/>
    <property type="molecule type" value="Genomic_DNA"/>
</dbReference>
<evidence type="ECO:0000256" key="2">
    <source>
        <dbReference type="ARBA" id="ARBA00023002"/>
    </source>
</evidence>
<accession>A0A0M0I5E4</accession>
<dbReference type="Gene3D" id="3.40.50.360">
    <property type="match status" value="1"/>
</dbReference>
<evidence type="ECO:0000259" key="3">
    <source>
        <dbReference type="Pfam" id="PF02525"/>
    </source>
</evidence>
<evidence type="ECO:0000313" key="5">
    <source>
        <dbReference type="Proteomes" id="UP000037530"/>
    </source>
</evidence>
<dbReference type="PANTHER" id="PTHR10204:SF34">
    <property type="entry name" value="NAD(P)H DEHYDROGENASE [QUINONE] 1 ISOFORM 1"/>
    <property type="match status" value="1"/>
</dbReference>
<dbReference type="STRING" id="171383.AKJ31_03940"/>
<keyword evidence="2" id="KW-0560">Oxidoreductase</keyword>
<organism evidence="4 5">
    <name type="scientific">Vibrio hepatarius</name>
    <dbReference type="NCBI Taxonomy" id="171383"/>
    <lineage>
        <taxon>Bacteria</taxon>
        <taxon>Pseudomonadati</taxon>
        <taxon>Pseudomonadota</taxon>
        <taxon>Gammaproteobacteria</taxon>
        <taxon>Vibrionales</taxon>
        <taxon>Vibrionaceae</taxon>
        <taxon>Vibrio</taxon>
        <taxon>Vibrio oreintalis group</taxon>
    </lineage>
</organism>
<comment type="similarity">
    <text evidence="1">Belongs to the NAD(P)H dehydrogenase (quinone) family.</text>
</comment>
<dbReference type="Pfam" id="PF02525">
    <property type="entry name" value="Flavodoxin_2"/>
    <property type="match status" value="1"/>
</dbReference>
<gene>
    <name evidence="4" type="ORF">AKJ31_03940</name>
</gene>